<dbReference type="EMBL" id="JACXVP010000004">
    <property type="protein sequence ID" value="KAG5610024.1"/>
    <property type="molecule type" value="Genomic_DNA"/>
</dbReference>
<keyword evidence="2" id="KW-1185">Reference proteome</keyword>
<gene>
    <name evidence="1" type="ORF">H5410_021305</name>
</gene>
<dbReference type="AlphaFoldDB" id="A0A9J5ZDV8"/>
<reference evidence="1 2" key="1">
    <citation type="submission" date="2020-09" db="EMBL/GenBank/DDBJ databases">
        <title>De no assembly of potato wild relative species, Solanum commersonii.</title>
        <authorList>
            <person name="Cho K."/>
        </authorList>
    </citation>
    <scope>NUCLEOTIDE SEQUENCE [LARGE SCALE GENOMIC DNA]</scope>
    <source>
        <strain evidence="1">LZ3.2</strain>
        <tissue evidence="1">Leaf</tissue>
    </source>
</reference>
<comment type="caution">
    <text evidence="1">The sequence shown here is derived from an EMBL/GenBank/DDBJ whole genome shotgun (WGS) entry which is preliminary data.</text>
</comment>
<name>A0A9J5ZDV8_SOLCO</name>
<organism evidence="1 2">
    <name type="scientific">Solanum commersonii</name>
    <name type="common">Commerson's wild potato</name>
    <name type="synonym">Commerson's nightshade</name>
    <dbReference type="NCBI Taxonomy" id="4109"/>
    <lineage>
        <taxon>Eukaryota</taxon>
        <taxon>Viridiplantae</taxon>
        <taxon>Streptophyta</taxon>
        <taxon>Embryophyta</taxon>
        <taxon>Tracheophyta</taxon>
        <taxon>Spermatophyta</taxon>
        <taxon>Magnoliopsida</taxon>
        <taxon>eudicotyledons</taxon>
        <taxon>Gunneridae</taxon>
        <taxon>Pentapetalae</taxon>
        <taxon>asterids</taxon>
        <taxon>lamiids</taxon>
        <taxon>Solanales</taxon>
        <taxon>Solanaceae</taxon>
        <taxon>Solanoideae</taxon>
        <taxon>Solaneae</taxon>
        <taxon>Solanum</taxon>
    </lineage>
</organism>
<evidence type="ECO:0000313" key="2">
    <source>
        <dbReference type="Proteomes" id="UP000824120"/>
    </source>
</evidence>
<evidence type="ECO:0000313" key="1">
    <source>
        <dbReference type="EMBL" id="KAG5610024.1"/>
    </source>
</evidence>
<dbReference type="Proteomes" id="UP000824120">
    <property type="component" value="Chromosome 4"/>
</dbReference>
<accession>A0A9J5ZDV8</accession>
<sequence length="115" mass="13149">MKSLQLSGTQCLEYHSGVGHQFPESPQEEQQCQIHQLLLSSGSPTYSAICPLVWFITFLLLPSALSHFESLCYMVLLRELLNDALTAPFDCRLDLLLQDSAHWNIRRDPETRLMD</sequence>
<proteinExistence type="predicted"/>
<protein>
    <submittedName>
        <fullName evidence="1">Uncharacterized protein</fullName>
    </submittedName>
</protein>